<name>A0A364NVJ9_9PROT</name>
<dbReference type="InterPro" id="IPR020991">
    <property type="entry name" value="Connector_podovirus"/>
</dbReference>
<evidence type="ECO:0000256" key="2">
    <source>
        <dbReference type="ARBA" id="ARBA00022612"/>
    </source>
</evidence>
<proteinExistence type="predicted"/>
<protein>
    <submittedName>
        <fullName evidence="4">Phage tail protein</fullName>
    </submittedName>
</protein>
<evidence type="ECO:0000256" key="3">
    <source>
        <dbReference type="ARBA" id="ARBA00023219"/>
    </source>
</evidence>
<dbReference type="Pfam" id="PF12236">
    <property type="entry name" value="Head-tail_con"/>
    <property type="match status" value="1"/>
</dbReference>
<evidence type="ECO:0000313" key="5">
    <source>
        <dbReference type="Proteomes" id="UP000251075"/>
    </source>
</evidence>
<keyword evidence="3" id="KW-0231">Viral genome packaging</keyword>
<evidence type="ECO:0000256" key="1">
    <source>
        <dbReference type="ARBA" id="ARBA00004328"/>
    </source>
</evidence>
<dbReference type="RefSeq" id="WP_112146179.1">
    <property type="nucleotide sequence ID" value="NZ_PGTO01000013.1"/>
</dbReference>
<gene>
    <name evidence="4" type="ORF">CU669_15125</name>
</gene>
<sequence length="553" mass="61626">MIAPCIDMRIYFDKRLVALRSERTSWLTHWMDLSKFITPRRGRFLATQNQGNRGASKTSNIIDSTATHAAQALAAGMQSGITSPTRPWFHLTIENEDSESGPVHLWLDECHRRMLAVLSDSNAYNALHTAYEELGVFGTACIVVEEDDDDVIRVQTLTVGEYMLGNNKKGVADSLYREFTMTVGQVVERFGYDNCSVAVKSLYDHQGQDREVIIGAAVEPNTGRFKHPLLNKKAFLSAYWEMGQRTDEFLELKGYDELPFMAFRWRTLSNEPYGESPGMACLGDVKALQKMQLKSAQAIDKHVDPPMVASVDMKNEAASLLPGGITYVPNQSQVGFKPAIEIQPNIQGIEAKIAECQKRIKTMFYEDLWLMLQNMEGVQPRNQMEIAERKQEKMLMLGPVLERLQYELLDPLVDRVFAIMQRAELLPVPPPELTSGKIDVEYVSTLSEAQKAVDTGSVERMVAFIGNLAGARPDALDNLNVDETIALYGDMISAPPKLLMDADQVAAMRQQRAQQAQQQQMMQQSMAATQGAKNLADTDVGGGMNALQKMMGG</sequence>
<keyword evidence="2" id="KW-1188">Viral release from host cell</keyword>
<comment type="caution">
    <text evidence="4">The sequence shown here is derived from an EMBL/GenBank/DDBJ whole genome shotgun (WGS) entry which is preliminary data.</text>
</comment>
<dbReference type="AlphaFoldDB" id="A0A364NVJ9"/>
<dbReference type="OrthoDB" id="1666403at2"/>
<dbReference type="Proteomes" id="UP000251075">
    <property type="component" value="Unassembled WGS sequence"/>
</dbReference>
<dbReference type="EMBL" id="PGTO01000013">
    <property type="protein sequence ID" value="RAU21086.1"/>
    <property type="molecule type" value="Genomic_DNA"/>
</dbReference>
<organism evidence="4 5">
    <name type="scientific">Paramagnetospirillum kuznetsovii</name>
    <dbReference type="NCBI Taxonomy" id="2053833"/>
    <lineage>
        <taxon>Bacteria</taxon>
        <taxon>Pseudomonadati</taxon>
        <taxon>Pseudomonadota</taxon>
        <taxon>Alphaproteobacteria</taxon>
        <taxon>Rhodospirillales</taxon>
        <taxon>Magnetospirillaceae</taxon>
        <taxon>Paramagnetospirillum</taxon>
    </lineage>
</organism>
<evidence type="ECO:0000313" key="4">
    <source>
        <dbReference type="EMBL" id="RAU21086.1"/>
    </source>
</evidence>
<reference evidence="4 5" key="1">
    <citation type="submission" date="2017-11" db="EMBL/GenBank/DDBJ databases">
        <title>Draft genome sequence of magnetotactic bacterium Magnetospirillum kuznetsovii LBB-42.</title>
        <authorList>
            <person name="Grouzdev D.S."/>
            <person name="Rysina M.S."/>
            <person name="Baslerov R.V."/>
            <person name="Koziaeva V."/>
        </authorList>
    </citation>
    <scope>NUCLEOTIDE SEQUENCE [LARGE SCALE GENOMIC DNA]</scope>
    <source>
        <strain evidence="4 5">LBB-42</strain>
    </source>
</reference>
<keyword evidence="5" id="KW-1185">Reference proteome</keyword>
<comment type="subcellular location">
    <subcellularLocation>
        <location evidence="1">Virion</location>
    </subcellularLocation>
</comment>
<accession>A0A364NVJ9</accession>